<dbReference type="EMBL" id="BSPD01000035">
    <property type="protein sequence ID" value="GLS25812.1"/>
    <property type="molecule type" value="Genomic_DNA"/>
</dbReference>
<proteinExistence type="predicted"/>
<comment type="caution">
    <text evidence="2">The sequence shown here is derived from an EMBL/GenBank/DDBJ whole genome shotgun (WGS) entry which is preliminary data.</text>
</comment>
<dbReference type="AlphaFoldDB" id="A0AA37TAT8"/>
<keyword evidence="3" id="KW-1185">Reference proteome</keyword>
<dbReference type="RefSeq" id="WP_232593888.1">
    <property type="nucleotide sequence ID" value="NZ_BSPD01000035.1"/>
</dbReference>
<sequence>MEPFSAMMMVLACILLLVSWVQMLWGAFSKDETSGLVTLFLPPLAYLYAFFQLKNERDPDQQRSLREPLVAAGLGCALLMLGLV</sequence>
<keyword evidence="1" id="KW-0472">Membrane</keyword>
<name>A0AA37TAT8_9GAMM</name>
<dbReference type="Proteomes" id="UP001156870">
    <property type="component" value="Unassembled WGS sequence"/>
</dbReference>
<feature type="transmembrane region" description="Helical" evidence="1">
    <location>
        <begin position="65"/>
        <end position="83"/>
    </location>
</feature>
<feature type="transmembrane region" description="Helical" evidence="1">
    <location>
        <begin position="36"/>
        <end position="53"/>
    </location>
</feature>
<keyword evidence="1" id="KW-0812">Transmembrane</keyword>
<accession>A0AA37TAT8</accession>
<gene>
    <name evidence="2" type="ORF">GCM10007877_15260</name>
</gene>
<evidence type="ECO:0000313" key="3">
    <source>
        <dbReference type="Proteomes" id="UP001156870"/>
    </source>
</evidence>
<protein>
    <submittedName>
        <fullName evidence="2">Uncharacterized protein</fullName>
    </submittedName>
</protein>
<evidence type="ECO:0000256" key="1">
    <source>
        <dbReference type="SAM" id="Phobius"/>
    </source>
</evidence>
<organism evidence="2 3">
    <name type="scientific">Marinibactrum halimedae</name>
    <dbReference type="NCBI Taxonomy" id="1444977"/>
    <lineage>
        <taxon>Bacteria</taxon>
        <taxon>Pseudomonadati</taxon>
        <taxon>Pseudomonadota</taxon>
        <taxon>Gammaproteobacteria</taxon>
        <taxon>Cellvibrionales</taxon>
        <taxon>Cellvibrionaceae</taxon>
        <taxon>Marinibactrum</taxon>
    </lineage>
</organism>
<evidence type="ECO:0000313" key="2">
    <source>
        <dbReference type="EMBL" id="GLS25812.1"/>
    </source>
</evidence>
<reference evidence="2 3" key="1">
    <citation type="journal article" date="2014" name="Int. J. Syst. Evol. Microbiol.">
        <title>Complete genome sequence of Corynebacterium casei LMG S-19264T (=DSM 44701T), isolated from a smear-ripened cheese.</title>
        <authorList>
            <consortium name="US DOE Joint Genome Institute (JGI-PGF)"/>
            <person name="Walter F."/>
            <person name="Albersmeier A."/>
            <person name="Kalinowski J."/>
            <person name="Ruckert C."/>
        </authorList>
    </citation>
    <scope>NUCLEOTIDE SEQUENCE [LARGE SCALE GENOMIC DNA]</scope>
    <source>
        <strain evidence="2 3">NBRC 110095</strain>
    </source>
</reference>
<keyword evidence="1" id="KW-1133">Transmembrane helix</keyword>